<name>A0AA43ZHG8_9HYPH</name>
<comment type="caution">
    <text evidence="1">The sequence shown here is derived from an EMBL/GenBank/DDBJ whole genome shotgun (WGS) entry which is preliminary data.</text>
</comment>
<gene>
    <name evidence="1" type="ORF">G8E10_18655</name>
</gene>
<dbReference type="Proteomes" id="UP001155840">
    <property type="component" value="Unassembled WGS sequence"/>
</dbReference>
<evidence type="ECO:0000313" key="1">
    <source>
        <dbReference type="EMBL" id="NHT77729.1"/>
    </source>
</evidence>
<keyword evidence="2" id="KW-1185">Reference proteome</keyword>
<dbReference type="EMBL" id="JAANCM010000010">
    <property type="protein sequence ID" value="NHT77729.1"/>
    <property type="molecule type" value="Genomic_DNA"/>
</dbReference>
<dbReference type="AlphaFoldDB" id="A0AA43ZHG8"/>
<accession>A0AA43ZHG8</accession>
<protein>
    <recommendedName>
        <fullName evidence="3">Cytochrome P460 domain-containing protein</fullName>
    </recommendedName>
</protein>
<evidence type="ECO:0000313" key="2">
    <source>
        <dbReference type="Proteomes" id="UP001155840"/>
    </source>
</evidence>
<sequence length="157" mass="17310">MHVSRWSGLLSVPFAIVLTGTFFAEAEVSPTPALAAPNAVTFPPLDELKHYTTVRRGVTREHMLTSAAALAALKAGEPVPTGTHMVLVDYQSDVLTRYLVAQKIGAGADQWEYQWFWPDRTVKADENVAQCYACHRSRRAEQFLFTLSGALADDDTL</sequence>
<dbReference type="Gene3D" id="3.50.70.20">
    <property type="entry name" value="Cytochrome P460"/>
    <property type="match status" value="1"/>
</dbReference>
<dbReference type="InterPro" id="IPR038142">
    <property type="entry name" value="Cytochrome_P460_sp"/>
</dbReference>
<dbReference type="RefSeq" id="WP_167130253.1">
    <property type="nucleotide sequence ID" value="NZ_JAANCM010000010.1"/>
</dbReference>
<evidence type="ECO:0008006" key="3">
    <source>
        <dbReference type="Google" id="ProtNLM"/>
    </source>
</evidence>
<proteinExistence type="predicted"/>
<reference evidence="1" key="1">
    <citation type="submission" date="2020-03" db="EMBL/GenBank/DDBJ databases">
        <title>Ferranicluibacter endophyticum gen. nov., sp. nov., a new genus isolated from Rubus ulmifolius Schott. stem.</title>
        <authorList>
            <person name="Roca-Couso R."/>
            <person name="Flores-Felix J.D."/>
            <person name="Igual J.M."/>
            <person name="Rivas R."/>
        </authorList>
    </citation>
    <scope>NUCLEOTIDE SEQUENCE</scope>
    <source>
        <strain evidence="1">CRRU44</strain>
    </source>
</reference>
<organism evidence="1 2">
    <name type="scientific">Ferranicluibacter rubi</name>
    <dbReference type="NCBI Taxonomy" id="2715133"/>
    <lineage>
        <taxon>Bacteria</taxon>
        <taxon>Pseudomonadati</taxon>
        <taxon>Pseudomonadota</taxon>
        <taxon>Alphaproteobacteria</taxon>
        <taxon>Hyphomicrobiales</taxon>
        <taxon>Rhizobiaceae</taxon>
        <taxon>Ferranicluibacter</taxon>
    </lineage>
</organism>
<dbReference type="CDD" id="cd20716">
    <property type="entry name" value="cyt_P460_fam"/>
    <property type="match status" value="1"/>
</dbReference>